<reference evidence="5" key="1">
    <citation type="submission" date="2020-11" db="EMBL/GenBank/DDBJ databases">
        <title>Sequencing the genomes of 1000 actinobacteria strains.</title>
        <authorList>
            <person name="Klenk H.-P."/>
        </authorList>
    </citation>
    <scope>NUCLEOTIDE SEQUENCE</scope>
    <source>
        <strain evidence="5">DSM 43175</strain>
    </source>
</reference>
<keyword evidence="1" id="KW-0805">Transcription regulation</keyword>
<dbReference type="EMBL" id="JADOUA010000001">
    <property type="protein sequence ID" value="MBG6086131.1"/>
    <property type="molecule type" value="Genomic_DNA"/>
</dbReference>
<dbReference type="Proteomes" id="UP000614047">
    <property type="component" value="Unassembled WGS sequence"/>
</dbReference>
<evidence type="ECO:0000256" key="2">
    <source>
        <dbReference type="ARBA" id="ARBA00023125"/>
    </source>
</evidence>
<dbReference type="InterPro" id="IPR009057">
    <property type="entry name" value="Homeodomain-like_sf"/>
</dbReference>
<dbReference type="RefSeq" id="WP_197009180.1">
    <property type="nucleotide sequence ID" value="NZ_BAABES010000017.1"/>
</dbReference>
<sequence>MRSARVLIDGPDLVVREVTCHDRHTGWSEPQETGAVQVVLARRGRFRLDASHRSGRAGTLTIDPTTGYLHGPGAVQRFAHPAGGDVCTSITFVGGALTGEPWLEDAVRAPSSHEVRVDARLELAHRLLLRQGADPSGAVETVLDLLALALRGGPAGAPPAPGRAGLARLAREAILAGVPESGGLVSLARLLGTSPSHLSRTFRHHTGMPVGRYRNRARVSRALARIEEGETDLAALAAGLGFSDQAHLTRVMRAELGRTPGQVVALLTARPGRPARHEPPARRVRRA</sequence>
<feature type="domain" description="HTH araC/xylS-type" evidence="4">
    <location>
        <begin position="168"/>
        <end position="266"/>
    </location>
</feature>
<dbReference type="SMART" id="SM00342">
    <property type="entry name" value="HTH_ARAC"/>
    <property type="match status" value="1"/>
</dbReference>
<dbReference type="InterPro" id="IPR050204">
    <property type="entry name" value="AraC_XylS_family_regulators"/>
</dbReference>
<dbReference type="Pfam" id="PF12833">
    <property type="entry name" value="HTH_18"/>
    <property type="match status" value="1"/>
</dbReference>
<evidence type="ECO:0000256" key="3">
    <source>
        <dbReference type="ARBA" id="ARBA00023163"/>
    </source>
</evidence>
<proteinExistence type="predicted"/>
<dbReference type="AlphaFoldDB" id="A0A931DEK6"/>
<evidence type="ECO:0000313" key="5">
    <source>
        <dbReference type="EMBL" id="MBG6086131.1"/>
    </source>
</evidence>
<dbReference type="SUPFAM" id="SSF46689">
    <property type="entry name" value="Homeodomain-like"/>
    <property type="match status" value="2"/>
</dbReference>
<dbReference type="Gene3D" id="1.10.10.60">
    <property type="entry name" value="Homeodomain-like"/>
    <property type="match status" value="1"/>
</dbReference>
<keyword evidence="3" id="KW-0804">Transcription</keyword>
<evidence type="ECO:0000259" key="4">
    <source>
        <dbReference type="PROSITE" id="PS01124"/>
    </source>
</evidence>
<name>A0A931DEK6_9ACTN</name>
<comment type="caution">
    <text evidence="5">The sequence shown here is derived from an EMBL/GenBank/DDBJ whole genome shotgun (WGS) entry which is preliminary data.</text>
</comment>
<dbReference type="PROSITE" id="PS01124">
    <property type="entry name" value="HTH_ARAC_FAMILY_2"/>
    <property type="match status" value="1"/>
</dbReference>
<dbReference type="InterPro" id="IPR018060">
    <property type="entry name" value="HTH_AraC"/>
</dbReference>
<organism evidence="5 6">
    <name type="scientific">Actinomadura viridis</name>
    <dbReference type="NCBI Taxonomy" id="58110"/>
    <lineage>
        <taxon>Bacteria</taxon>
        <taxon>Bacillati</taxon>
        <taxon>Actinomycetota</taxon>
        <taxon>Actinomycetes</taxon>
        <taxon>Streptosporangiales</taxon>
        <taxon>Thermomonosporaceae</taxon>
        <taxon>Actinomadura</taxon>
    </lineage>
</organism>
<keyword evidence="2 5" id="KW-0238">DNA-binding</keyword>
<keyword evidence="6" id="KW-1185">Reference proteome</keyword>
<dbReference type="GO" id="GO:0003700">
    <property type="term" value="F:DNA-binding transcription factor activity"/>
    <property type="evidence" value="ECO:0007669"/>
    <property type="project" value="InterPro"/>
</dbReference>
<evidence type="ECO:0000256" key="1">
    <source>
        <dbReference type="ARBA" id="ARBA00023015"/>
    </source>
</evidence>
<gene>
    <name evidence="5" type="ORF">IW256_000244</name>
</gene>
<protein>
    <submittedName>
        <fullName evidence="5">AraC-like DNA-binding protein</fullName>
    </submittedName>
</protein>
<dbReference type="GO" id="GO:0043565">
    <property type="term" value="F:sequence-specific DNA binding"/>
    <property type="evidence" value="ECO:0007669"/>
    <property type="project" value="InterPro"/>
</dbReference>
<evidence type="ECO:0000313" key="6">
    <source>
        <dbReference type="Proteomes" id="UP000614047"/>
    </source>
</evidence>
<accession>A0A931DEK6</accession>
<dbReference type="PANTHER" id="PTHR46796">
    <property type="entry name" value="HTH-TYPE TRANSCRIPTIONAL ACTIVATOR RHAS-RELATED"/>
    <property type="match status" value="1"/>
</dbReference>